<evidence type="ECO:0000313" key="3">
    <source>
        <dbReference type="Proteomes" id="UP001307849"/>
    </source>
</evidence>
<protein>
    <submittedName>
        <fullName evidence="2">Uncharacterized protein</fullName>
    </submittedName>
</protein>
<dbReference type="EMBL" id="JAVHJM010000004">
    <property type="protein sequence ID" value="KAK6515485.1"/>
    <property type="molecule type" value="Genomic_DNA"/>
</dbReference>
<evidence type="ECO:0000256" key="1">
    <source>
        <dbReference type="SAM" id="MobiDB-lite"/>
    </source>
</evidence>
<name>A0AAN8NG83_9PEZI</name>
<reference evidence="2 3" key="1">
    <citation type="submission" date="2019-10" db="EMBL/GenBank/DDBJ databases">
        <authorList>
            <person name="Palmer J.M."/>
        </authorList>
    </citation>
    <scope>NUCLEOTIDE SEQUENCE [LARGE SCALE GENOMIC DNA]</scope>
    <source>
        <strain evidence="2 3">TWF506</strain>
    </source>
</reference>
<keyword evidence="3" id="KW-1185">Reference proteome</keyword>
<proteinExistence type="predicted"/>
<feature type="compositionally biased region" description="Basic and acidic residues" evidence="1">
    <location>
        <begin position="409"/>
        <end position="421"/>
    </location>
</feature>
<feature type="region of interest" description="Disordered" evidence="1">
    <location>
        <begin position="286"/>
        <end position="421"/>
    </location>
</feature>
<dbReference type="AlphaFoldDB" id="A0AAN8NG83"/>
<accession>A0AAN8NG83</accession>
<sequence>MAFWKSWSNLYRFLFVLGCLFVLWVIISFLCRVVAAKIREKLEAGYQLELIERPPESTHVQRSRSVNFGVRALDSNETPAETGIIDSESLRVFSPVSRFSRISSPASTGGRKGSGSTIGSVADAAAAGLNVYGQPSSTPRLKYTPQMIPRGLPPFVSPGLSAMQDLSASRSQNSNTEQSTGRPSSTGSNPRTVPSTSLQGDIGAYYIIPNAHPYTYYVDGPPRHRRALSASSIDEIIAGSSNPQSQVIINGILKTRSQVSHLVQPHKDGRSVAPGQLHKSVMTGLSDIGHSAPLSGQLQPPLRSRSAPPLKGRRSTHTPAYQSQNLSNILEAPFEGPDGIELKTRHRQSSAEDLQSLAGPSTKAPPPSGFVIPHPTRPPPPIPFVSQSSDPPAGSPTPLVQAGTQVWDLKNKGKQRDPNQF</sequence>
<feature type="compositionally biased region" description="Polar residues" evidence="1">
    <location>
        <begin position="317"/>
        <end position="328"/>
    </location>
</feature>
<evidence type="ECO:0000313" key="2">
    <source>
        <dbReference type="EMBL" id="KAK6515485.1"/>
    </source>
</evidence>
<feature type="compositionally biased region" description="Polar residues" evidence="1">
    <location>
        <begin position="164"/>
        <end position="197"/>
    </location>
</feature>
<dbReference type="Proteomes" id="UP001307849">
    <property type="component" value="Unassembled WGS sequence"/>
</dbReference>
<gene>
    <name evidence="2" type="ORF">TWF506_007819</name>
</gene>
<organism evidence="2 3">
    <name type="scientific">Arthrobotrys conoides</name>
    <dbReference type="NCBI Taxonomy" id="74498"/>
    <lineage>
        <taxon>Eukaryota</taxon>
        <taxon>Fungi</taxon>
        <taxon>Dikarya</taxon>
        <taxon>Ascomycota</taxon>
        <taxon>Pezizomycotina</taxon>
        <taxon>Orbiliomycetes</taxon>
        <taxon>Orbiliales</taxon>
        <taxon>Orbiliaceae</taxon>
        <taxon>Arthrobotrys</taxon>
    </lineage>
</organism>
<comment type="caution">
    <text evidence="2">The sequence shown here is derived from an EMBL/GenBank/DDBJ whole genome shotgun (WGS) entry which is preliminary data.</text>
</comment>
<feature type="region of interest" description="Disordered" evidence="1">
    <location>
        <begin position="133"/>
        <end position="197"/>
    </location>
</feature>